<dbReference type="PANTHER" id="PTHR45033">
    <property type="match status" value="1"/>
</dbReference>
<dbReference type="Proteomes" id="UP000030907">
    <property type="component" value="Chromosome"/>
</dbReference>
<dbReference type="InterPro" id="IPR036291">
    <property type="entry name" value="NAD(P)-bd_dom_sf"/>
</dbReference>
<dbReference type="InterPro" id="IPR011032">
    <property type="entry name" value="GroES-like_sf"/>
</dbReference>
<organism evidence="3 4">
    <name type="scientific">Sphingopyxis fribergensis</name>
    <dbReference type="NCBI Taxonomy" id="1515612"/>
    <lineage>
        <taxon>Bacteria</taxon>
        <taxon>Pseudomonadati</taxon>
        <taxon>Pseudomonadota</taxon>
        <taxon>Alphaproteobacteria</taxon>
        <taxon>Sphingomonadales</taxon>
        <taxon>Sphingomonadaceae</taxon>
        <taxon>Sphingopyxis</taxon>
    </lineage>
</organism>
<evidence type="ECO:0000256" key="1">
    <source>
        <dbReference type="SAM" id="MobiDB-lite"/>
    </source>
</evidence>
<dbReference type="EMBL" id="CP009122">
    <property type="protein sequence ID" value="AJA10407.1"/>
    <property type="molecule type" value="Genomic_DNA"/>
</dbReference>
<dbReference type="InterPro" id="IPR013149">
    <property type="entry name" value="ADH-like_C"/>
</dbReference>
<accession>A0A0A7PR07</accession>
<protein>
    <submittedName>
        <fullName evidence="3">Alcohol dehydrogenase</fullName>
    </submittedName>
</protein>
<dbReference type="STRING" id="1515612.SKP52_17680"/>
<dbReference type="CDD" id="cd08276">
    <property type="entry name" value="MDR7"/>
    <property type="match status" value="1"/>
</dbReference>
<evidence type="ECO:0000259" key="2">
    <source>
        <dbReference type="SMART" id="SM00829"/>
    </source>
</evidence>
<keyword evidence="4" id="KW-1185">Reference proteome</keyword>
<feature type="domain" description="Enoyl reductase (ER)" evidence="2">
    <location>
        <begin position="11"/>
        <end position="335"/>
    </location>
</feature>
<dbReference type="Gene3D" id="3.40.50.720">
    <property type="entry name" value="NAD(P)-binding Rossmann-like Domain"/>
    <property type="match status" value="1"/>
</dbReference>
<reference evidence="3 4" key="1">
    <citation type="journal article" date="2015" name="Int. J. Syst. Evol. Microbiol.">
        <title>Description of Sphingopyxis fribergensis sp. nov. - a soil bacterium with the ability to degrade styrene and phenylacetic acid.</title>
        <authorList>
            <person name="Oelschlagel M."/>
            <person name="Ruckert C."/>
            <person name="Kalinowski J."/>
            <person name="Schmidt G."/>
            <person name="Schlomann M."/>
            <person name="Tischler D."/>
        </authorList>
    </citation>
    <scope>NUCLEOTIDE SEQUENCE [LARGE SCALE GENOMIC DNA]</scope>
    <source>
        <strain evidence="3 4">Kp5.2</strain>
    </source>
</reference>
<dbReference type="Pfam" id="PF08240">
    <property type="entry name" value="ADH_N"/>
    <property type="match status" value="1"/>
</dbReference>
<dbReference type="SMART" id="SM00829">
    <property type="entry name" value="PKS_ER"/>
    <property type="match status" value="1"/>
</dbReference>
<dbReference type="GO" id="GO:0016491">
    <property type="term" value="F:oxidoreductase activity"/>
    <property type="evidence" value="ECO:0007669"/>
    <property type="project" value="InterPro"/>
</dbReference>
<dbReference type="PANTHER" id="PTHR45033:SF2">
    <property type="entry name" value="ZINC-TYPE ALCOHOL DEHYDROGENASE-LIKE PROTEIN C1773.06C"/>
    <property type="match status" value="1"/>
</dbReference>
<name>A0A0A7PR07_9SPHN</name>
<dbReference type="InterPro" id="IPR013154">
    <property type="entry name" value="ADH-like_N"/>
</dbReference>
<dbReference type="KEGG" id="sphk:SKP52_17680"/>
<dbReference type="InterPro" id="IPR020843">
    <property type="entry name" value="ER"/>
</dbReference>
<sequence>MMRAVQLRAPASLDNLTPADLPDPGDPGPGEIRVRLAASSLNFHDFAVVAGMIPTVDGRIPMSDGAGTVEAVGEGVTDYKVGDSVVSLFFPDWDDGDSPSMSALTNVPGDSTDGYARDVVVTPQHWFTRAPQGWSAAEAATLTCAGLTAWRALFVDGVTQPGSIVLVQGSGGVSVFALQFAKAAGAKVIATSSSDAKLERLKALGADELINYKAQPAWGARALELTGGRGVDTVVEIGGAGTLDQSMLATRVGGHVALIGVLTGIVGPVKTALLMSKNLRVQGLTVGSRAQQLAMIAGVEANAIRPILDQHFPLENLADAFRHQASNAHFGKIIVDI</sequence>
<feature type="region of interest" description="Disordered" evidence="1">
    <location>
        <begin position="1"/>
        <end position="30"/>
    </location>
</feature>
<dbReference type="SUPFAM" id="SSF50129">
    <property type="entry name" value="GroES-like"/>
    <property type="match status" value="1"/>
</dbReference>
<proteinExistence type="predicted"/>
<dbReference type="AlphaFoldDB" id="A0A0A7PR07"/>
<evidence type="ECO:0000313" key="4">
    <source>
        <dbReference type="Proteomes" id="UP000030907"/>
    </source>
</evidence>
<dbReference type="HOGENOM" id="CLU_026673_3_4_5"/>
<dbReference type="InterPro" id="IPR052711">
    <property type="entry name" value="Zinc_ADH-like"/>
</dbReference>
<dbReference type="SUPFAM" id="SSF51735">
    <property type="entry name" value="NAD(P)-binding Rossmann-fold domains"/>
    <property type="match status" value="1"/>
</dbReference>
<gene>
    <name evidence="3" type="ORF">SKP52_17680</name>
</gene>
<dbReference type="Gene3D" id="3.90.180.10">
    <property type="entry name" value="Medium-chain alcohol dehydrogenases, catalytic domain"/>
    <property type="match status" value="1"/>
</dbReference>
<evidence type="ECO:0000313" key="3">
    <source>
        <dbReference type="EMBL" id="AJA10407.1"/>
    </source>
</evidence>
<dbReference type="Pfam" id="PF00107">
    <property type="entry name" value="ADH_zinc_N"/>
    <property type="match status" value="1"/>
</dbReference>